<dbReference type="STRING" id="454171.CP488_00040"/>
<reference evidence="3" key="1">
    <citation type="submission" date="2013-03" db="EMBL/GenBank/DDBJ databases">
        <title>Genome sequence of Chthonomonas calidirosea, the first sequenced genome from the Armatimonadetes phylum (formally candidate division OP10).</title>
        <authorList>
            <person name="Lee K.C.Y."/>
            <person name="Morgan X.C."/>
            <person name="Dunfield P.F."/>
            <person name="Tamas I."/>
            <person name="Houghton K.M."/>
            <person name="Vyssotski M."/>
            <person name="Ryan J.L.J."/>
            <person name="Lagutin K."/>
            <person name="McDonald I.R."/>
            <person name="Stott M.B."/>
        </authorList>
    </citation>
    <scope>NUCLEOTIDE SEQUENCE [LARGE SCALE GENOMIC DNA]</scope>
    <source>
        <strain evidence="3">DSM 23976 / ICMP 18418 / T49</strain>
    </source>
</reference>
<dbReference type="InterPro" id="IPR036188">
    <property type="entry name" value="FAD/NAD-bd_sf"/>
</dbReference>
<evidence type="ECO:0000313" key="2">
    <source>
        <dbReference type="EMBL" id="CCW34937.1"/>
    </source>
</evidence>
<sequence>MTIVAIVGAGITGLSAAQALLQCSEGIQVHIYEKSRGIGGRVATRRIEGCIVDHGAQNIKTTEPAFVNLLLEELDTADLVPIVAPVRLWRANGEILPPDPRHEAISKYAYRYGLTTLAKLLLARLPKEWIALHLETPVARLAEEGEEVVLKDGEGRELMRADFAVLTAPLPQAASLLAESALWMRGTQQTLDRVRALREVEYVPCLSVLLGYGPGLPEPPAYALLAEDRSETLLWLAFEHLKAPERAPHGESLLVAQWGPAMSRVCFEEAEAMVVGRTLNELKRLFGETYERPLWVQVKRWRYSQPRGMMPFEMINPPAVDSLIYVAGDGTRPEGGRIHQAYLSGLETAEAILARIGGHNVA</sequence>
<dbReference type="GO" id="GO:0016491">
    <property type="term" value="F:oxidoreductase activity"/>
    <property type="evidence" value="ECO:0007669"/>
    <property type="project" value="InterPro"/>
</dbReference>
<dbReference type="RefSeq" id="WP_016482483.1">
    <property type="nucleotide sequence ID" value="NC_021487.1"/>
</dbReference>
<dbReference type="AlphaFoldDB" id="S0EYI2"/>
<dbReference type="PANTHER" id="PTHR16128:SF5">
    <property type="entry name" value="FAD_NAD(P)-BINDING OXIDOREDUCTASE FAMILY PROTEIN"/>
    <property type="match status" value="1"/>
</dbReference>
<evidence type="ECO:0000259" key="1">
    <source>
        <dbReference type="Pfam" id="PF01593"/>
    </source>
</evidence>
<dbReference type="SUPFAM" id="SSF51905">
    <property type="entry name" value="FAD/NAD(P)-binding domain"/>
    <property type="match status" value="1"/>
</dbReference>
<keyword evidence="3" id="KW-1185">Reference proteome</keyword>
<dbReference type="EMBL" id="HF951689">
    <property type="protein sequence ID" value="CCW34937.1"/>
    <property type="molecule type" value="Genomic_DNA"/>
</dbReference>
<dbReference type="PANTHER" id="PTHR16128">
    <property type="entry name" value="FAD/NAD(P)-BINDING OXIDOREDUCTASE FAMILY PROTEIN"/>
    <property type="match status" value="1"/>
</dbReference>
<dbReference type="Pfam" id="PF01593">
    <property type="entry name" value="Amino_oxidase"/>
    <property type="match status" value="1"/>
</dbReference>
<dbReference type="SUPFAM" id="SSF54373">
    <property type="entry name" value="FAD-linked reductases, C-terminal domain"/>
    <property type="match status" value="1"/>
</dbReference>
<dbReference type="Gene3D" id="3.50.50.60">
    <property type="entry name" value="FAD/NAD(P)-binding domain"/>
    <property type="match status" value="1"/>
</dbReference>
<dbReference type="HOGENOM" id="CLU_036034_0_0_0"/>
<dbReference type="Gene3D" id="3.90.660.10">
    <property type="match status" value="1"/>
</dbReference>
<dbReference type="InParanoid" id="S0EYI2"/>
<protein>
    <submittedName>
        <fullName evidence="2">Predicted NAD/FAD-dependent oxidoreductase</fullName>
    </submittedName>
</protein>
<dbReference type="InterPro" id="IPR002937">
    <property type="entry name" value="Amino_oxidase"/>
</dbReference>
<dbReference type="eggNOG" id="COG3380">
    <property type="taxonomic scope" value="Bacteria"/>
</dbReference>
<proteinExistence type="predicted"/>
<name>S0EYI2_CHTCT</name>
<accession>S0EYI2</accession>
<dbReference type="Proteomes" id="UP000014227">
    <property type="component" value="Chromosome I"/>
</dbReference>
<dbReference type="Pfam" id="PF13450">
    <property type="entry name" value="NAD_binding_8"/>
    <property type="match status" value="1"/>
</dbReference>
<evidence type="ECO:0000313" key="3">
    <source>
        <dbReference type="Proteomes" id="UP000014227"/>
    </source>
</evidence>
<gene>
    <name evidence="2" type="ORF">CCALI_01117</name>
</gene>
<organism evidence="2 3">
    <name type="scientific">Chthonomonas calidirosea (strain DSM 23976 / ICMP 18418 / T49)</name>
    <dbReference type="NCBI Taxonomy" id="1303518"/>
    <lineage>
        <taxon>Bacteria</taxon>
        <taxon>Bacillati</taxon>
        <taxon>Armatimonadota</taxon>
        <taxon>Chthonomonadia</taxon>
        <taxon>Chthonomonadales</taxon>
        <taxon>Chthonomonadaceae</taxon>
        <taxon>Chthonomonas</taxon>
    </lineage>
</organism>
<feature type="domain" description="Amine oxidase" evidence="1">
    <location>
        <begin position="121"/>
        <end position="353"/>
    </location>
</feature>
<dbReference type="KEGG" id="ccz:CCALI_01117"/>
<dbReference type="PATRIC" id="fig|1303518.3.peg.1138"/>